<accession>A0A1T4MYU3</accession>
<gene>
    <name evidence="5" type="ORF">SAMN02745114_01420</name>
</gene>
<protein>
    <submittedName>
        <fullName evidence="5">Glycerate kinase</fullName>
    </submittedName>
</protein>
<dbReference type="RefSeq" id="WP_159443427.1">
    <property type="nucleotide sequence ID" value="NZ_FUWW01000017.1"/>
</dbReference>
<dbReference type="PANTHER" id="PTHR21599">
    <property type="entry name" value="GLYCERATE KINASE"/>
    <property type="match status" value="1"/>
</dbReference>
<dbReference type="Gene3D" id="3.90.1510.10">
    <property type="entry name" value="Glycerate kinase, domain 2"/>
    <property type="match status" value="1"/>
</dbReference>
<dbReference type="InterPro" id="IPR036129">
    <property type="entry name" value="Glycerate_kinase_sf"/>
</dbReference>
<dbReference type="PANTHER" id="PTHR21599:SF0">
    <property type="entry name" value="GLYCERATE KINASE"/>
    <property type="match status" value="1"/>
</dbReference>
<evidence type="ECO:0000256" key="3">
    <source>
        <dbReference type="ARBA" id="ARBA00022777"/>
    </source>
</evidence>
<dbReference type="InterPro" id="IPR018197">
    <property type="entry name" value="Glycerate_kinase_RE-like"/>
</dbReference>
<dbReference type="GO" id="GO:0008887">
    <property type="term" value="F:glycerate kinase activity"/>
    <property type="evidence" value="ECO:0007669"/>
    <property type="project" value="UniProtKB-UniRule"/>
</dbReference>
<dbReference type="AlphaFoldDB" id="A0A1T4MYU3"/>
<sequence length="356" mass="38333">MNILIVPDSYKGTLTSVEVAETIKSVIEKSSDCKVITLPFADGGEGFSDAMENICNGKRLYTKCHDIYGKEIDGYITVFDKTAVVECAVASGLQQRKNVMQSTSYGTGELIHFAIENGYNNIILGLGGTGCCDGGIGALSALGVRLYNENQNIMKMPKSNDMNYIFGISTKDKVKDINFTFACDVENEFYGKKGAAYVFAPQKGARKTDVEELDAGLQRLNAFFKTDVSKVKGAGAAGGICGGLYSVFGGKIKSGFDILSEYSNLEEKIANADIVISGEGKTDEQTLMGKLPYKISELCKKHGKKCVVISGSADDVKIGDLLLTLVDENTTLEEALAHPAEVLAKKVENNLEIILK</sequence>
<reference evidence="5 6" key="1">
    <citation type="submission" date="2017-02" db="EMBL/GenBank/DDBJ databases">
        <authorList>
            <person name="Peterson S.W."/>
        </authorList>
    </citation>
    <scope>NUCLEOTIDE SEQUENCE [LARGE SCALE GENOMIC DNA]</scope>
    <source>
        <strain evidence="5 6">ATCC 51222</strain>
    </source>
</reference>
<evidence type="ECO:0000256" key="2">
    <source>
        <dbReference type="ARBA" id="ARBA00022679"/>
    </source>
</evidence>
<dbReference type="Pfam" id="PF02595">
    <property type="entry name" value="Gly_kinase"/>
    <property type="match status" value="1"/>
</dbReference>
<comment type="similarity">
    <text evidence="1 4">Belongs to the glycerate kinase type-1 family.</text>
</comment>
<dbReference type="GO" id="GO:0031388">
    <property type="term" value="P:organic acid phosphorylation"/>
    <property type="evidence" value="ECO:0007669"/>
    <property type="project" value="UniProtKB-UniRule"/>
</dbReference>
<keyword evidence="6" id="KW-1185">Reference proteome</keyword>
<dbReference type="STRING" id="290054.SAMN02745114_01420"/>
<proteinExistence type="inferred from homology"/>
<evidence type="ECO:0000256" key="4">
    <source>
        <dbReference type="PIRNR" id="PIRNR006078"/>
    </source>
</evidence>
<dbReference type="PIRSF" id="PIRSF006078">
    <property type="entry name" value="GlxK"/>
    <property type="match status" value="1"/>
</dbReference>
<dbReference type="EMBL" id="FUWW01000017">
    <property type="protein sequence ID" value="SJZ71947.1"/>
    <property type="molecule type" value="Genomic_DNA"/>
</dbReference>
<dbReference type="OrthoDB" id="9774290at2"/>
<dbReference type="SUPFAM" id="SSF110738">
    <property type="entry name" value="Glycerate kinase I"/>
    <property type="match status" value="1"/>
</dbReference>
<dbReference type="NCBIfam" id="TIGR00045">
    <property type="entry name" value="glycerate kinase"/>
    <property type="match status" value="1"/>
</dbReference>
<keyword evidence="2 4" id="KW-0808">Transferase</keyword>
<dbReference type="Gene3D" id="3.40.50.10350">
    <property type="entry name" value="Glycerate kinase, domain 1"/>
    <property type="match status" value="1"/>
</dbReference>
<evidence type="ECO:0000313" key="6">
    <source>
        <dbReference type="Proteomes" id="UP000190657"/>
    </source>
</evidence>
<organism evidence="5 6">
    <name type="scientific">Eubacterium coprostanoligenes</name>
    <dbReference type="NCBI Taxonomy" id="290054"/>
    <lineage>
        <taxon>Bacteria</taxon>
        <taxon>Bacillati</taxon>
        <taxon>Bacillota</taxon>
        <taxon>Clostridia</taxon>
        <taxon>Eubacteriales</taxon>
        <taxon>Eubacteriaceae</taxon>
        <taxon>Eubacterium</taxon>
    </lineage>
</organism>
<dbReference type="InterPro" id="IPR018193">
    <property type="entry name" value="Glyc_kinase_flavodox-like_fold"/>
</dbReference>
<dbReference type="Proteomes" id="UP000190657">
    <property type="component" value="Unassembled WGS sequence"/>
</dbReference>
<dbReference type="InterPro" id="IPR004381">
    <property type="entry name" value="Glycerate_kinase"/>
</dbReference>
<keyword evidence="3 4" id="KW-0418">Kinase</keyword>
<name>A0A1T4MYU3_9FIRM</name>
<evidence type="ECO:0000313" key="5">
    <source>
        <dbReference type="EMBL" id="SJZ71947.1"/>
    </source>
</evidence>
<evidence type="ECO:0000256" key="1">
    <source>
        <dbReference type="ARBA" id="ARBA00006284"/>
    </source>
</evidence>